<keyword evidence="3" id="KW-1185">Reference proteome</keyword>
<protein>
    <submittedName>
        <fullName evidence="5">SXP/RAL-2 family protein Ani s 5-like cation-binding domain-containing protein</fullName>
    </submittedName>
</protein>
<keyword evidence="2" id="KW-0732">Signal</keyword>
<dbReference type="Proteomes" id="UP000035681">
    <property type="component" value="Unplaced"/>
</dbReference>
<proteinExistence type="predicted"/>
<dbReference type="WBParaSite" id="TCONS_00016363.p1">
    <property type="protein sequence ID" value="TCONS_00016363.p1"/>
    <property type="gene ID" value="XLOC_010960"/>
</dbReference>
<accession>A0A0K0EBB0</accession>
<evidence type="ECO:0000256" key="2">
    <source>
        <dbReference type="SAM" id="SignalP"/>
    </source>
</evidence>
<reference evidence="4" key="1">
    <citation type="submission" date="2015-08" db="UniProtKB">
        <authorList>
            <consortium name="WormBaseParasite"/>
        </authorList>
    </citation>
    <scope>IDENTIFICATION</scope>
</reference>
<evidence type="ECO:0000313" key="3">
    <source>
        <dbReference type="Proteomes" id="UP000035681"/>
    </source>
</evidence>
<dbReference type="AlphaFoldDB" id="A0A0K0EBB0"/>
<name>A0A0K0EBB0_STRER</name>
<feature type="signal peptide" evidence="2">
    <location>
        <begin position="1"/>
        <end position="20"/>
    </location>
</feature>
<feature type="chain" id="PRO_5005327798" evidence="2">
    <location>
        <begin position="21"/>
        <end position="125"/>
    </location>
</feature>
<feature type="coiled-coil region" evidence="1">
    <location>
        <begin position="61"/>
        <end position="88"/>
    </location>
</feature>
<evidence type="ECO:0000256" key="1">
    <source>
        <dbReference type="SAM" id="Coils"/>
    </source>
</evidence>
<dbReference type="Gene3D" id="1.20.120.20">
    <property type="entry name" value="Apolipoprotein"/>
    <property type="match status" value="1"/>
</dbReference>
<dbReference type="WBParaSite" id="SSTP_0000678200.1">
    <property type="protein sequence ID" value="SSTP_0000678200.1"/>
    <property type="gene ID" value="SSTP_0000678200"/>
</dbReference>
<sequence length="125" mass="14288">MHFIKYLAIFVILAFQFTLQEDTSSTSLENTSDAGLDGVETLFVNAQKENSQKKNLFSKFKSKTKNLKEKMNKSLNDFKNKAKKVKDQVKEKVMDTEFGQKTLNLKNQAKNQVEKLGSKLKGKFS</sequence>
<evidence type="ECO:0000313" key="4">
    <source>
        <dbReference type="WBParaSite" id="SSTP_0000678200.1"/>
    </source>
</evidence>
<keyword evidence="1" id="KW-0175">Coiled coil</keyword>
<organism evidence="4">
    <name type="scientific">Strongyloides stercoralis</name>
    <name type="common">Threadworm</name>
    <dbReference type="NCBI Taxonomy" id="6248"/>
    <lineage>
        <taxon>Eukaryota</taxon>
        <taxon>Metazoa</taxon>
        <taxon>Ecdysozoa</taxon>
        <taxon>Nematoda</taxon>
        <taxon>Chromadorea</taxon>
        <taxon>Rhabditida</taxon>
        <taxon>Tylenchina</taxon>
        <taxon>Panagrolaimomorpha</taxon>
        <taxon>Strongyloidoidea</taxon>
        <taxon>Strongyloididae</taxon>
        <taxon>Strongyloides</taxon>
    </lineage>
</organism>
<evidence type="ECO:0000313" key="5">
    <source>
        <dbReference type="WBParaSite" id="TCONS_00016363.p1"/>
    </source>
</evidence>